<keyword evidence="1" id="KW-0812">Transmembrane</keyword>
<dbReference type="Proteomes" id="UP000186110">
    <property type="component" value="Chromosome"/>
</dbReference>
<evidence type="ECO:0000256" key="1">
    <source>
        <dbReference type="SAM" id="Phobius"/>
    </source>
</evidence>
<organism evidence="2 3">
    <name type="scientific">Rhodoferax saidenbachensis</name>
    <dbReference type="NCBI Taxonomy" id="1484693"/>
    <lineage>
        <taxon>Bacteria</taxon>
        <taxon>Pseudomonadati</taxon>
        <taxon>Pseudomonadota</taxon>
        <taxon>Betaproteobacteria</taxon>
        <taxon>Burkholderiales</taxon>
        <taxon>Comamonadaceae</taxon>
        <taxon>Rhodoferax</taxon>
    </lineage>
</organism>
<proteinExistence type="predicted"/>
<keyword evidence="1" id="KW-1133">Transmembrane helix</keyword>
<dbReference type="KEGG" id="rsb:RS694_10875"/>
<dbReference type="RefSeq" id="WP_029709692.1">
    <property type="nucleotide sequence ID" value="NZ_CP019239.1"/>
</dbReference>
<evidence type="ECO:0000313" key="2">
    <source>
        <dbReference type="EMBL" id="APW42985.1"/>
    </source>
</evidence>
<dbReference type="AlphaFoldDB" id="A0A1P8KAI6"/>
<keyword evidence="1" id="KW-0472">Membrane</keyword>
<dbReference type="STRING" id="1484693.RS694_10875"/>
<keyword evidence="3" id="KW-1185">Reference proteome</keyword>
<gene>
    <name evidence="2" type="ORF">RS694_10875</name>
</gene>
<sequence>MSAPQLTPVERLALSRERLRVAIAHNAAARASGATAPGAGLIDILKTAVPGAGLLIDTLGPTFKQWWARHPLQSSSAMTSDVVRTVLRPVAQRHPVALMAGAVVLGAVLIWSRPWRWAFRPRNLFATIGPTLVSSVLASAAVQSWIASVLAQEKDSAQAQNQEPPVSE</sequence>
<feature type="transmembrane region" description="Helical" evidence="1">
    <location>
        <begin position="94"/>
        <end position="112"/>
    </location>
</feature>
<accession>A0A1P8KAI6</accession>
<reference evidence="2 3" key="1">
    <citation type="submission" date="2017-01" db="EMBL/GenBank/DDBJ databases">
        <authorList>
            <person name="Mah S.A."/>
            <person name="Swanson W.J."/>
            <person name="Moy G.W."/>
            <person name="Vacquier V.D."/>
        </authorList>
    </citation>
    <scope>NUCLEOTIDE SEQUENCE [LARGE SCALE GENOMIC DNA]</scope>
    <source>
        <strain evidence="2 3">DSM 22694</strain>
    </source>
</reference>
<feature type="transmembrane region" description="Helical" evidence="1">
    <location>
        <begin position="124"/>
        <end position="146"/>
    </location>
</feature>
<dbReference type="EMBL" id="CP019239">
    <property type="protein sequence ID" value="APW42985.1"/>
    <property type="molecule type" value="Genomic_DNA"/>
</dbReference>
<name>A0A1P8KAI6_9BURK</name>
<evidence type="ECO:0000313" key="3">
    <source>
        <dbReference type="Proteomes" id="UP000186110"/>
    </source>
</evidence>
<protein>
    <submittedName>
        <fullName evidence="2">Uncharacterized protein</fullName>
    </submittedName>
</protein>